<name>A0A183E0J4_9BILA</name>
<evidence type="ECO:0000313" key="1">
    <source>
        <dbReference type="EMBL" id="VDN24245.1"/>
    </source>
</evidence>
<protein>
    <submittedName>
        <fullName evidence="3">Transposase</fullName>
    </submittedName>
</protein>
<dbReference type="WBParaSite" id="GPUH_0001450401-mRNA-1">
    <property type="protein sequence ID" value="GPUH_0001450401-mRNA-1"/>
    <property type="gene ID" value="GPUH_0001450401"/>
</dbReference>
<accession>A0A183E0J4</accession>
<reference evidence="3" key="1">
    <citation type="submission" date="2016-06" db="UniProtKB">
        <authorList>
            <consortium name="WormBaseParasite"/>
        </authorList>
    </citation>
    <scope>IDENTIFICATION</scope>
</reference>
<dbReference type="Proteomes" id="UP000271098">
    <property type="component" value="Unassembled WGS sequence"/>
</dbReference>
<dbReference type="AlphaFoldDB" id="A0A183E0J4"/>
<proteinExistence type="predicted"/>
<gene>
    <name evidence="1" type="ORF">GPUH_LOCUS14485</name>
</gene>
<keyword evidence="2" id="KW-1185">Reference proteome</keyword>
<dbReference type="EMBL" id="UYRT01081320">
    <property type="protein sequence ID" value="VDN24245.1"/>
    <property type="molecule type" value="Genomic_DNA"/>
</dbReference>
<evidence type="ECO:0000313" key="3">
    <source>
        <dbReference type="WBParaSite" id="GPUH_0001450401-mRNA-1"/>
    </source>
</evidence>
<sequence length="69" mass="7852">MLSRLMTAEQVAMHQGYSMFGAEQHGRCQLSDVAAPRHVAGHSDEQASRQLEPERIMREFVAVLLENLW</sequence>
<organism evidence="3">
    <name type="scientific">Gongylonema pulchrum</name>
    <dbReference type="NCBI Taxonomy" id="637853"/>
    <lineage>
        <taxon>Eukaryota</taxon>
        <taxon>Metazoa</taxon>
        <taxon>Ecdysozoa</taxon>
        <taxon>Nematoda</taxon>
        <taxon>Chromadorea</taxon>
        <taxon>Rhabditida</taxon>
        <taxon>Spirurina</taxon>
        <taxon>Spiruromorpha</taxon>
        <taxon>Spiruroidea</taxon>
        <taxon>Gongylonematidae</taxon>
        <taxon>Gongylonema</taxon>
    </lineage>
</organism>
<reference evidence="1 2" key="2">
    <citation type="submission" date="2018-11" db="EMBL/GenBank/DDBJ databases">
        <authorList>
            <consortium name="Pathogen Informatics"/>
        </authorList>
    </citation>
    <scope>NUCLEOTIDE SEQUENCE [LARGE SCALE GENOMIC DNA]</scope>
</reference>
<evidence type="ECO:0000313" key="2">
    <source>
        <dbReference type="Proteomes" id="UP000271098"/>
    </source>
</evidence>